<dbReference type="SUPFAM" id="SSF53335">
    <property type="entry name" value="S-adenosyl-L-methionine-dependent methyltransferases"/>
    <property type="match status" value="1"/>
</dbReference>
<dbReference type="Pfam" id="PF08241">
    <property type="entry name" value="Methyltransf_11"/>
    <property type="match status" value="1"/>
</dbReference>
<protein>
    <recommendedName>
        <fullName evidence="1">Methyltransferase type 11 domain-containing protein</fullName>
    </recommendedName>
</protein>
<keyword evidence="3" id="KW-1185">Reference proteome</keyword>
<sequence length="270" mass="30472">MAVRLFEDKEHAAEYLKHRMTPDVVVSDIMGRVKQKMPLPAPLAVDVGCGSGQGTVLLAPYFSQVVGTDVSPAQLENARANQQCANVTYRESPAEDLPLESGTVDLLTSMTAAHWFDWPRFQVEVDRVLKPGGCVALLSYGLDMVLEYGDCSEKLKEICLESYAALNPFRNPVLGRSSLQIYKDMFNSCPYPEKHWHEGLEQRKTMSVNGYIGLVKTFSPFRKYMEQDAQQAEELSNQIRNKLLDAMQVSSAETEVTLVTKYYYWIAWKP</sequence>
<dbReference type="InterPro" id="IPR013216">
    <property type="entry name" value="Methyltransf_11"/>
</dbReference>
<feature type="domain" description="Methyltransferase type 11" evidence="1">
    <location>
        <begin position="45"/>
        <end position="136"/>
    </location>
</feature>
<dbReference type="FunFam" id="3.40.50.150:FF:000370">
    <property type="entry name" value="Si:ch211-93g23.2"/>
    <property type="match status" value="1"/>
</dbReference>
<accession>A0A8C6UIY5</accession>
<dbReference type="InterPro" id="IPR029063">
    <property type="entry name" value="SAM-dependent_MTases_sf"/>
</dbReference>
<dbReference type="CDD" id="cd02440">
    <property type="entry name" value="AdoMet_MTases"/>
    <property type="match status" value="1"/>
</dbReference>
<dbReference type="AlphaFoldDB" id="A0A8C6UIY5"/>
<dbReference type="Proteomes" id="UP000694523">
    <property type="component" value="Unplaced"/>
</dbReference>
<proteinExistence type="predicted"/>
<dbReference type="Gene3D" id="3.40.50.150">
    <property type="entry name" value="Vaccinia Virus protein VP39"/>
    <property type="match status" value="1"/>
</dbReference>
<evidence type="ECO:0000313" key="2">
    <source>
        <dbReference type="Ensembl" id="ENSNMLP00000035281.1"/>
    </source>
</evidence>
<evidence type="ECO:0000259" key="1">
    <source>
        <dbReference type="Pfam" id="PF08241"/>
    </source>
</evidence>
<dbReference type="InterPro" id="IPR051052">
    <property type="entry name" value="Diverse_substrate_MTase"/>
</dbReference>
<evidence type="ECO:0000313" key="3">
    <source>
        <dbReference type="Proteomes" id="UP000694523"/>
    </source>
</evidence>
<name>A0A8C6UIY5_9GOBI</name>
<reference evidence="2" key="2">
    <citation type="submission" date="2025-09" db="UniProtKB">
        <authorList>
            <consortium name="Ensembl"/>
        </authorList>
    </citation>
    <scope>IDENTIFICATION</scope>
</reference>
<dbReference type="PANTHER" id="PTHR44942:SF9">
    <property type="entry name" value="NOVEL PROTEIN-RELATED"/>
    <property type="match status" value="1"/>
</dbReference>
<organism evidence="2 3">
    <name type="scientific">Neogobius melanostomus</name>
    <name type="common">round goby</name>
    <dbReference type="NCBI Taxonomy" id="47308"/>
    <lineage>
        <taxon>Eukaryota</taxon>
        <taxon>Metazoa</taxon>
        <taxon>Chordata</taxon>
        <taxon>Craniata</taxon>
        <taxon>Vertebrata</taxon>
        <taxon>Euteleostomi</taxon>
        <taxon>Actinopterygii</taxon>
        <taxon>Neopterygii</taxon>
        <taxon>Teleostei</taxon>
        <taxon>Neoteleostei</taxon>
        <taxon>Acanthomorphata</taxon>
        <taxon>Gobiaria</taxon>
        <taxon>Gobiiformes</taxon>
        <taxon>Gobioidei</taxon>
        <taxon>Gobiidae</taxon>
        <taxon>Benthophilinae</taxon>
        <taxon>Neogobiini</taxon>
        <taxon>Neogobius</taxon>
    </lineage>
</organism>
<dbReference type="GO" id="GO:0008757">
    <property type="term" value="F:S-adenosylmethionine-dependent methyltransferase activity"/>
    <property type="evidence" value="ECO:0007669"/>
    <property type="project" value="InterPro"/>
</dbReference>
<dbReference type="Ensembl" id="ENSNMLT00000039290.1">
    <property type="protein sequence ID" value="ENSNMLP00000035281.1"/>
    <property type="gene ID" value="ENSNMLG00000021887.1"/>
</dbReference>
<dbReference type="PANTHER" id="PTHR44942">
    <property type="entry name" value="METHYLTRANSF_11 DOMAIN-CONTAINING PROTEIN"/>
    <property type="match status" value="1"/>
</dbReference>
<reference evidence="2" key="1">
    <citation type="submission" date="2025-08" db="UniProtKB">
        <authorList>
            <consortium name="Ensembl"/>
        </authorList>
    </citation>
    <scope>IDENTIFICATION</scope>
</reference>